<evidence type="ECO:0000313" key="3">
    <source>
        <dbReference type="Proteomes" id="UP001138921"/>
    </source>
</evidence>
<feature type="region of interest" description="Disordered" evidence="1">
    <location>
        <begin position="51"/>
        <end position="130"/>
    </location>
</feature>
<reference evidence="2" key="1">
    <citation type="journal article" date="2021" name="Microorganisms">
        <title>Phylogenomic Reconstruction and Metabolic Potential of the Genus Aminobacter.</title>
        <authorList>
            <person name="Artuso I."/>
            <person name="Turrini P."/>
            <person name="Pirolo M."/>
            <person name="Lugli G.A."/>
            <person name="Ventura M."/>
            <person name="Visca P."/>
        </authorList>
    </citation>
    <scope>NUCLEOTIDE SEQUENCE</scope>
    <source>
        <strain evidence="2">LMG 26462</strain>
    </source>
</reference>
<dbReference type="RefSeq" id="WP_214385548.1">
    <property type="nucleotide sequence ID" value="NZ_JAFLWW010000001.1"/>
</dbReference>
<accession>A0A9X1D1Y1</accession>
<feature type="region of interest" description="Disordered" evidence="1">
    <location>
        <begin position="1"/>
        <end position="22"/>
    </location>
</feature>
<evidence type="ECO:0000256" key="1">
    <source>
        <dbReference type="SAM" id="MobiDB-lite"/>
    </source>
</evidence>
<reference evidence="2" key="2">
    <citation type="submission" date="2021-03" db="EMBL/GenBank/DDBJ databases">
        <authorList>
            <person name="Artuso I."/>
            <person name="Turrini P."/>
            <person name="Pirolo M."/>
            <person name="Lugli G.A."/>
            <person name="Ventura M."/>
            <person name="Visca P."/>
        </authorList>
    </citation>
    <scope>NUCLEOTIDE SEQUENCE</scope>
    <source>
        <strain evidence="2">LMG 26462</strain>
    </source>
</reference>
<organism evidence="2 3">
    <name type="scientific">Aminobacter anthyllidis</name>
    <dbReference type="NCBI Taxonomy" id="1035067"/>
    <lineage>
        <taxon>Bacteria</taxon>
        <taxon>Pseudomonadati</taxon>
        <taxon>Pseudomonadota</taxon>
        <taxon>Alphaproteobacteria</taxon>
        <taxon>Hyphomicrobiales</taxon>
        <taxon>Phyllobacteriaceae</taxon>
        <taxon>Aminobacter</taxon>
    </lineage>
</organism>
<gene>
    <name evidence="2" type="ORF">J1C56_02125</name>
</gene>
<dbReference type="AlphaFoldDB" id="A0A9X1D1Y1"/>
<sequence>MCGGDDKKKTTAPAATSTPVMPQAVQDAIRALEMGPTGYNEAMRINLGLDKQQGGARPQSGMTGGVPSFTGYTPVATTPDPLKPMLGTAPFPTPAATPAPAPVATPTPIVNPQKRVTNGSPFANRPRSND</sequence>
<feature type="compositionally biased region" description="Pro residues" evidence="1">
    <location>
        <begin position="91"/>
        <end position="105"/>
    </location>
</feature>
<protein>
    <submittedName>
        <fullName evidence="2">Uncharacterized protein</fullName>
    </submittedName>
</protein>
<proteinExistence type="predicted"/>
<evidence type="ECO:0000313" key="2">
    <source>
        <dbReference type="EMBL" id="MBT1154382.1"/>
    </source>
</evidence>
<name>A0A9X1D1Y1_9HYPH</name>
<dbReference type="Proteomes" id="UP001138921">
    <property type="component" value="Unassembled WGS sequence"/>
</dbReference>
<dbReference type="EMBL" id="JAFLWW010000001">
    <property type="protein sequence ID" value="MBT1154382.1"/>
    <property type="molecule type" value="Genomic_DNA"/>
</dbReference>
<comment type="caution">
    <text evidence="2">The sequence shown here is derived from an EMBL/GenBank/DDBJ whole genome shotgun (WGS) entry which is preliminary data.</text>
</comment>
<keyword evidence="3" id="KW-1185">Reference proteome</keyword>